<organism evidence="2 3">
    <name type="scientific">Phlyctema vagabunda</name>
    <dbReference type="NCBI Taxonomy" id="108571"/>
    <lineage>
        <taxon>Eukaryota</taxon>
        <taxon>Fungi</taxon>
        <taxon>Dikarya</taxon>
        <taxon>Ascomycota</taxon>
        <taxon>Pezizomycotina</taxon>
        <taxon>Leotiomycetes</taxon>
        <taxon>Helotiales</taxon>
        <taxon>Dermateaceae</taxon>
        <taxon>Phlyctema</taxon>
    </lineage>
</organism>
<proteinExistence type="predicted"/>
<comment type="caution">
    <text evidence="2">The sequence shown here is derived from an EMBL/GenBank/DDBJ whole genome shotgun (WGS) entry which is preliminary data.</text>
</comment>
<evidence type="ECO:0000313" key="2">
    <source>
        <dbReference type="EMBL" id="KAL3419169.1"/>
    </source>
</evidence>
<evidence type="ECO:0000256" key="1">
    <source>
        <dbReference type="SAM" id="MobiDB-lite"/>
    </source>
</evidence>
<feature type="region of interest" description="Disordered" evidence="1">
    <location>
        <begin position="174"/>
        <end position="197"/>
    </location>
</feature>
<protein>
    <submittedName>
        <fullName evidence="2">Uncharacterized protein</fullName>
    </submittedName>
</protein>
<evidence type="ECO:0000313" key="3">
    <source>
        <dbReference type="Proteomes" id="UP001629113"/>
    </source>
</evidence>
<name>A0ABR4P777_9HELO</name>
<dbReference type="EMBL" id="JBFCZG010000008">
    <property type="protein sequence ID" value="KAL3419169.1"/>
    <property type="molecule type" value="Genomic_DNA"/>
</dbReference>
<feature type="compositionally biased region" description="Polar residues" evidence="1">
    <location>
        <begin position="175"/>
        <end position="187"/>
    </location>
</feature>
<accession>A0ABR4P777</accession>
<keyword evidence="3" id="KW-1185">Reference proteome</keyword>
<reference evidence="2 3" key="1">
    <citation type="submission" date="2024-06" db="EMBL/GenBank/DDBJ databases">
        <title>Complete genome of Phlyctema vagabunda strain 19-DSS-EL-015.</title>
        <authorList>
            <person name="Fiorenzani C."/>
        </authorList>
    </citation>
    <scope>NUCLEOTIDE SEQUENCE [LARGE SCALE GENOMIC DNA]</scope>
    <source>
        <strain evidence="2 3">19-DSS-EL-015</strain>
    </source>
</reference>
<sequence length="197" mass="22296">MINPLLHKKAPVNEGDNGVLITVKAKGIETPGVEQTYPVFRLANDKPRYRYLGQYTLQEPGHPIFLEWRDLDVGSQYALVDQIMYSGQYHDVLETGREAKTARGAFNKLVDITTMPVLSMSEDNGRLAFELVNLFSDGDLKLKCQFLVADAYDEQGFLAFREAAEQRPYMFEVVGSSSTKSERQTGQLKRPRNELTN</sequence>
<dbReference type="Proteomes" id="UP001629113">
    <property type="component" value="Unassembled WGS sequence"/>
</dbReference>
<gene>
    <name evidence="2" type="ORF">PVAG01_09391</name>
</gene>